<feature type="coiled-coil region" evidence="1">
    <location>
        <begin position="216"/>
        <end position="246"/>
    </location>
</feature>
<dbReference type="RefSeq" id="XP_019913757.1">
    <property type="nucleotide sequence ID" value="XM_020058115.1"/>
</dbReference>
<proteinExistence type="predicted"/>
<feature type="compositionally biased region" description="Low complexity" evidence="2">
    <location>
        <begin position="554"/>
        <end position="573"/>
    </location>
</feature>
<dbReference type="EMBL" id="CP016244">
    <property type="protein sequence ID" value="ANQ07062.1"/>
    <property type="molecule type" value="Genomic_DNA"/>
</dbReference>
<organism evidence="4 5">
    <name type="scientific">Plasmodium coatneyi</name>
    <dbReference type="NCBI Taxonomy" id="208452"/>
    <lineage>
        <taxon>Eukaryota</taxon>
        <taxon>Sar</taxon>
        <taxon>Alveolata</taxon>
        <taxon>Apicomplexa</taxon>
        <taxon>Aconoidasida</taxon>
        <taxon>Haemosporida</taxon>
        <taxon>Plasmodiidae</taxon>
        <taxon>Plasmodium</taxon>
    </lineage>
</organism>
<feature type="transmembrane region" description="Helical" evidence="3">
    <location>
        <begin position="485"/>
        <end position="508"/>
    </location>
</feature>
<evidence type="ECO:0000313" key="4">
    <source>
        <dbReference type="EMBL" id="ANQ07062.1"/>
    </source>
</evidence>
<dbReference type="Proteomes" id="UP000092716">
    <property type="component" value="Chromosome 6"/>
</dbReference>
<keyword evidence="3" id="KW-0812">Transmembrane</keyword>
<dbReference type="GeneID" id="30908032"/>
<evidence type="ECO:0000313" key="5">
    <source>
        <dbReference type="Proteomes" id="UP000092716"/>
    </source>
</evidence>
<keyword evidence="1" id="KW-0175">Coiled coil</keyword>
<dbReference type="KEGG" id="pcot:PCOAH_00013060"/>
<evidence type="ECO:0000256" key="2">
    <source>
        <dbReference type="SAM" id="MobiDB-lite"/>
    </source>
</evidence>
<gene>
    <name evidence="4" type="ORF">PCOAH_00013060</name>
</gene>
<keyword evidence="3" id="KW-0472">Membrane</keyword>
<dbReference type="AlphaFoldDB" id="A0A1B1DWA4"/>
<reference evidence="5" key="1">
    <citation type="submission" date="2016-06" db="EMBL/GenBank/DDBJ databases">
        <title>First high quality genome sequence of Plasmodium coatneyi using continuous long reads from single molecule, real-time sequencing.</title>
        <authorList>
            <person name="Chien J.-T."/>
            <person name="Pakala S.B."/>
            <person name="Geraldo J.A."/>
            <person name="Lapp S.A."/>
            <person name="Barnwell J.W."/>
            <person name="Kissinger J.C."/>
            <person name="Galinski M.R."/>
            <person name="Humphrey J.C."/>
        </authorList>
    </citation>
    <scope>NUCLEOTIDE SEQUENCE [LARGE SCALE GENOMIC DNA]</scope>
    <source>
        <strain evidence="5">Hackeri</strain>
    </source>
</reference>
<accession>A0A1B1DWA4</accession>
<protein>
    <recommendedName>
        <fullName evidence="6">KIR protein</fullName>
    </recommendedName>
</protein>
<evidence type="ECO:0008006" key="6">
    <source>
        <dbReference type="Google" id="ProtNLM"/>
    </source>
</evidence>
<keyword evidence="3" id="KW-1133">Transmembrane helix</keyword>
<evidence type="ECO:0000256" key="3">
    <source>
        <dbReference type="SAM" id="Phobius"/>
    </source>
</evidence>
<feature type="region of interest" description="Disordered" evidence="2">
    <location>
        <begin position="554"/>
        <end position="612"/>
    </location>
</feature>
<evidence type="ECO:0000256" key="1">
    <source>
        <dbReference type="SAM" id="Coils"/>
    </source>
</evidence>
<name>A0A1B1DWA4_9APIC</name>
<dbReference type="InterPro" id="IPR008780">
    <property type="entry name" value="Plasmodium_Vir"/>
</dbReference>
<keyword evidence="5" id="KW-1185">Reference proteome</keyword>
<sequence length="612" mass="69854">MAKPGREEDQCLEGLPSGKVYKAFDDNVGNSTCAFTEKISNWESYIYIDNYKDKIKHGLCYASEKKDQEELHGKACQFLYYWLGEKMKEIRGDSSFPNVIANVHNLLTEYGSILQCTDIYPSVSWYIFSERKKLFDYKYGYSTLKKQSGSNGCSCKQQYDEYLHKAVGAHSALVSMCESDGSPYCTEFKAPSGGRNNHGLQELPCSTASAVLLPSKEEEEEEYMPEEELEQKLEQQEEEELEGLNSGREYKWLGRSTTESCVHYDQTFDYDEREKVKGELQTSGVNEGNGEKVLGGWCKAHQKKGSDLSNSDYCYYLYFWLWDLLYKELKDMRKVSTVMNEIYTKLAPWGKGKSCSTIYKITKSFPFDRMKSIYDYHQDKETIKGKLSSEGNKCSKALSKYLKKALSAYTKIKTKCEVPGKNGKKSDYCTDFSRKYEQYLTELSTLANCTIPAVQQQEQEEQQQQQQEEQQAQIQFLGPASGGSVLPAVSAAGGLAVIGVPFVSFFLYKYNLLPPWISNKFKRGSNRSRKRRFAVERNFETLTADTSTLYSTESLTADSSSTTMDTSTHYSTDNSTLYNEERSSRPSPPPGQRRRVANNNNRQPKNIVYQRI</sequence>
<dbReference type="Pfam" id="PF05795">
    <property type="entry name" value="Plasmodium_Vir"/>
    <property type="match status" value="2"/>
</dbReference>
<dbReference type="VEuPathDB" id="PlasmoDB:PCOAH_00013060"/>